<dbReference type="InterPro" id="IPR010674">
    <property type="entry name" value="NOG1_Rossman_fold_dom"/>
</dbReference>
<evidence type="ECO:0000256" key="6">
    <source>
        <dbReference type="ARBA" id="ARBA00023242"/>
    </source>
</evidence>
<dbReference type="GO" id="GO:1902626">
    <property type="term" value="P:assembly of large subunit precursor of preribosome"/>
    <property type="evidence" value="ECO:0007669"/>
    <property type="project" value="UniProtKB-ARBA"/>
</dbReference>
<keyword evidence="8" id="KW-0175">Coiled coil</keyword>
<reference evidence="12" key="1">
    <citation type="submission" date="2021-07" db="EMBL/GenBank/DDBJ databases">
        <title>Draft genome of Mortierella alpina, strain LL118, isolated from an aspen leaf litter sample.</title>
        <authorList>
            <person name="Yang S."/>
            <person name="Vinatzer B.A."/>
        </authorList>
    </citation>
    <scope>NUCLEOTIDE SEQUENCE</scope>
    <source>
        <strain evidence="12">LL118</strain>
    </source>
</reference>
<dbReference type="Pfam" id="PF06858">
    <property type="entry name" value="NOG1"/>
    <property type="match status" value="1"/>
</dbReference>
<feature type="signal peptide" evidence="10">
    <location>
        <begin position="1"/>
        <end position="19"/>
    </location>
</feature>
<evidence type="ECO:0000313" key="12">
    <source>
        <dbReference type="EMBL" id="KAG9322562.1"/>
    </source>
</evidence>
<evidence type="ECO:0000256" key="9">
    <source>
        <dbReference type="SAM" id="MobiDB-lite"/>
    </source>
</evidence>
<comment type="function">
    <text evidence="1 7">Involved in the biogenesis of the 60S ribosomal subunit.</text>
</comment>
<feature type="domain" description="OBG-type G" evidence="11">
    <location>
        <begin position="229"/>
        <end position="401"/>
    </location>
</feature>
<dbReference type="CDD" id="cd01897">
    <property type="entry name" value="NOG"/>
    <property type="match status" value="1"/>
</dbReference>
<feature type="region of interest" description="Disordered" evidence="9">
    <location>
        <begin position="425"/>
        <end position="453"/>
    </location>
</feature>
<proteinExistence type="inferred from homology"/>
<feature type="coiled-coil region" evidence="8">
    <location>
        <begin position="502"/>
        <end position="549"/>
    </location>
</feature>
<feature type="region of interest" description="Disordered" evidence="9">
    <location>
        <begin position="596"/>
        <end position="630"/>
    </location>
</feature>
<evidence type="ECO:0000256" key="3">
    <source>
        <dbReference type="ARBA" id="ARBA00022517"/>
    </source>
</evidence>
<feature type="compositionally biased region" description="Basic and acidic residues" evidence="9">
    <location>
        <begin position="444"/>
        <end position="453"/>
    </location>
</feature>
<dbReference type="Pfam" id="PF17835">
    <property type="entry name" value="NOG1_N"/>
    <property type="match status" value="1"/>
</dbReference>
<gene>
    <name evidence="12" type="ORF">KVV02_001847</name>
</gene>
<dbReference type="InterPro" id="IPR024926">
    <property type="entry name" value="NOG1"/>
</dbReference>
<dbReference type="FunFam" id="3.40.50.300:FF:000496">
    <property type="entry name" value="Nucleolar GTP-binding protein 1"/>
    <property type="match status" value="1"/>
</dbReference>
<name>A0A9P8A1C7_MORAP</name>
<dbReference type="PROSITE" id="PS51710">
    <property type="entry name" value="G_OBG"/>
    <property type="match status" value="1"/>
</dbReference>
<dbReference type="GO" id="GO:0005525">
    <property type="term" value="F:GTP binding"/>
    <property type="evidence" value="ECO:0007669"/>
    <property type="project" value="UniProtKB-KW"/>
</dbReference>
<evidence type="ECO:0000259" key="11">
    <source>
        <dbReference type="PROSITE" id="PS51710"/>
    </source>
</evidence>
<dbReference type="PRINTS" id="PR00326">
    <property type="entry name" value="GTP1OBG"/>
</dbReference>
<evidence type="ECO:0000256" key="2">
    <source>
        <dbReference type="ARBA" id="ARBA00004604"/>
    </source>
</evidence>
<evidence type="ECO:0000256" key="5">
    <source>
        <dbReference type="ARBA" id="ARBA00023134"/>
    </source>
</evidence>
<sequence length="693" mass="79670">MCMLFFFFFFLFFFVPFVPFRIRPISEKKTSSTRSSLSPSPSILAPRLPPTVHLPPPFAMTSIYNFKKITPVPTGTDFLDIILSKTQRKTPTVIHANFAISRIRNFYMRKVKFTQENFDERLKGILDEFPKLDDIHPFYADLMNVLYDKDHYKLALGQMNTARHLIDQVGKDYVRLLKFGDSLYRCKQLKKAALGRMATIMRRQKDSLAYLEQVRQHLARLPSIDPNTRTLLVCGYPNVGKSSFMNKITRADVDVQPYAFTTKSLFVGHMDYKYLRWQVIDTPGILDHPLENRNTIEMQSITALAHLRCAVLYFVDLSERCGYSIKEQIALFHSIKPLFANKPVLLVVNKIDAMKIEDISAEDRALLDSIVENDKVELLGMSCYTDEGVMNVKQSACDRLLQSRVDAKMKGHKINDILNKIHLTQPVPRDDNPRLPHIPTAAEQKPKYDPKDPNRIMLERDLEAAEGGAGVFNVDLKKKYMLENPEWKYDVIPEIWEGKNVADFIDADIQEQLDELEREEERLEAEGFYKSEEEEMDSEEEALEATANAITEHTRLTRITARLKTTKNRPMLPKTAIKRNVSDMSDHLEKMGLDSTEARARSRGVKRARSASRGESIARTASMARPETSVVRDRTMSGVRNVKQKLESEKVRKLAQRTPNLFAKRGESDRAVQTKMPKHLFSNKRGNGKTDWR</sequence>
<comment type="similarity">
    <text evidence="7">Belongs to the TRAFAC class OBG-HflX-like GTPase superfamily. OBG GTPase family. NOG subfamily.</text>
</comment>
<dbReference type="InterPro" id="IPR012973">
    <property type="entry name" value="NOG_C"/>
</dbReference>
<accession>A0A9P8A1C7</accession>
<dbReference type="InterPro" id="IPR031167">
    <property type="entry name" value="G_OBG"/>
</dbReference>
<keyword evidence="5" id="KW-0342">GTP-binding</keyword>
<evidence type="ECO:0000256" key="4">
    <source>
        <dbReference type="ARBA" id="ARBA00022741"/>
    </source>
</evidence>
<organism evidence="12 13">
    <name type="scientific">Mortierella alpina</name>
    <name type="common">Oleaginous fungus</name>
    <name type="synonym">Mortierella renispora</name>
    <dbReference type="NCBI Taxonomy" id="64518"/>
    <lineage>
        <taxon>Eukaryota</taxon>
        <taxon>Fungi</taxon>
        <taxon>Fungi incertae sedis</taxon>
        <taxon>Mucoromycota</taxon>
        <taxon>Mortierellomycotina</taxon>
        <taxon>Mortierellomycetes</taxon>
        <taxon>Mortierellales</taxon>
        <taxon>Mortierellaceae</taxon>
        <taxon>Mortierella</taxon>
    </lineage>
</organism>
<evidence type="ECO:0000313" key="13">
    <source>
        <dbReference type="Proteomes" id="UP000717515"/>
    </source>
</evidence>
<dbReference type="InterPro" id="IPR027417">
    <property type="entry name" value="P-loop_NTPase"/>
</dbReference>
<dbReference type="EMBL" id="JAIFTL010000140">
    <property type="protein sequence ID" value="KAG9322562.1"/>
    <property type="molecule type" value="Genomic_DNA"/>
</dbReference>
<dbReference type="SUPFAM" id="SSF52540">
    <property type="entry name" value="P-loop containing nucleoside triphosphate hydrolases"/>
    <property type="match status" value="1"/>
</dbReference>
<dbReference type="Gene3D" id="3.40.50.300">
    <property type="entry name" value="P-loop containing nucleotide triphosphate hydrolases"/>
    <property type="match status" value="1"/>
</dbReference>
<dbReference type="InterPro" id="IPR041623">
    <property type="entry name" value="NOG1_N"/>
</dbReference>
<feature type="compositionally biased region" description="Basic residues" evidence="9">
    <location>
        <begin position="601"/>
        <end position="610"/>
    </location>
</feature>
<evidence type="ECO:0000256" key="7">
    <source>
        <dbReference type="PIRNR" id="PIRNR038919"/>
    </source>
</evidence>
<feature type="chain" id="PRO_5040156073" description="Nucleolar GTP-binding protein 1" evidence="10">
    <location>
        <begin position="20"/>
        <end position="693"/>
    </location>
</feature>
<evidence type="ECO:0000256" key="1">
    <source>
        <dbReference type="ARBA" id="ARBA00002889"/>
    </source>
</evidence>
<comment type="caution">
    <text evidence="12">The sequence shown here is derived from an EMBL/GenBank/DDBJ whole genome shotgun (WGS) entry which is preliminary data.</text>
</comment>
<comment type="subcellular location">
    <subcellularLocation>
        <location evidence="2 7">Nucleus</location>
        <location evidence="2 7">Nucleolus</location>
    </subcellularLocation>
</comment>
<keyword evidence="3 7" id="KW-0690">Ribosome biogenesis</keyword>
<dbReference type="Proteomes" id="UP000717515">
    <property type="component" value="Unassembled WGS sequence"/>
</dbReference>
<dbReference type="Pfam" id="PF08155">
    <property type="entry name" value="NOGCT"/>
    <property type="match status" value="1"/>
</dbReference>
<keyword evidence="6 7" id="KW-0539">Nucleus</keyword>
<protein>
    <recommendedName>
        <fullName evidence="7">Nucleolar GTP-binding protein 1</fullName>
    </recommendedName>
</protein>
<dbReference type="Gene3D" id="1.20.120.1190">
    <property type="match status" value="1"/>
</dbReference>
<dbReference type="PANTHER" id="PTHR45759">
    <property type="entry name" value="NUCLEOLAR GTP-BINDING PROTEIN 1"/>
    <property type="match status" value="1"/>
</dbReference>
<dbReference type="PIRSF" id="PIRSF038919">
    <property type="entry name" value="NOG1"/>
    <property type="match status" value="1"/>
</dbReference>
<keyword evidence="10" id="KW-0732">Signal</keyword>
<evidence type="ECO:0000256" key="10">
    <source>
        <dbReference type="SAM" id="SignalP"/>
    </source>
</evidence>
<evidence type="ECO:0000256" key="8">
    <source>
        <dbReference type="SAM" id="Coils"/>
    </source>
</evidence>
<dbReference type="InterPro" id="IPR006073">
    <property type="entry name" value="GTP-bd"/>
</dbReference>
<keyword evidence="4" id="KW-0547">Nucleotide-binding</keyword>
<feature type="region of interest" description="Disordered" evidence="9">
    <location>
        <begin position="661"/>
        <end position="693"/>
    </location>
</feature>
<dbReference type="AlphaFoldDB" id="A0A9P8A1C7"/>
<dbReference type="GO" id="GO:0005730">
    <property type="term" value="C:nucleolus"/>
    <property type="evidence" value="ECO:0007669"/>
    <property type="project" value="UniProtKB-SubCell"/>
</dbReference>
<dbReference type="FunFam" id="1.20.120.1190:FF:000001">
    <property type="entry name" value="Nucleolar GTP-binding protein 1"/>
    <property type="match status" value="1"/>
</dbReference>